<dbReference type="OrthoDB" id="197676at2759"/>
<feature type="repeat" description="RPEL" evidence="4">
    <location>
        <begin position="6"/>
        <end position="31"/>
    </location>
</feature>
<dbReference type="STRING" id="97359.A0A550CXY5"/>
<dbReference type="SMART" id="SM00707">
    <property type="entry name" value="RPEL"/>
    <property type="match status" value="2"/>
</dbReference>
<name>A0A550CXY5_9AGAR</name>
<evidence type="ECO:0000256" key="2">
    <source>
        <dbReference type="ARBA" id="ARBA00022737"/>
    </source>
</evidence>
<keyword evidence="2" id="KW-0677">Repeat</keyword>
<dbReference type="GO" id="GO:0005634">
    <property type="term" value="C:nucleus"/>
    <property type="evidence" value="ECO:0007669"/>
    <property type="project" value="UniProtKB-SubCell"/>
</dbReference>
<sequence>KVETKDKLEKQLNQRPGRSELVEKNILKDDKGVAPALIANMEKLKRSQLENKLDHALQHRPKPDELVKDGILQGAVRSFVVIVKLLVAR</sequence>
<reference evidence="5 6" key="1">
    <citation type="journal article" date="2019" name="New Phytol.">
        <title>Comparative genomics reveals unique wood-decay strategies and fruiting body development in the Schizophyllaceae.</title>
        <authorList>
            <person name="Almasi E."/>
            <person name="Sahu N."/>
            <person name="Krizsan K."/>
            <person name="Balint B."/>
            <person name="Kovacs G.M."/>
            <person name="Kiss B."/>
            <person name="Cseklye J."/>
            <person name="Drula E."/>
            <person name="Henrissat B."/>
            <person name="Nagy I."/>
            <person name="Chovatia M."/>
            <person name="Adam C."/>
            <person name="LaButti K."/>
            <person name="Lipzen A."/>
            <person name="Riley R."/>
            <person name="Grigoriev I.V."/>
            <person name="Nagy L.G."/>
        </authorList>
    </citation>
    <scope>NUCLEOTIDE SEQUENCE [LARGE SCALE GENOMIC DNA]</scope>
    <source>
        <strain evidence="5 6">NL-1724</strain>
    </source>
</reference>
<organism evidence="5 6">
    <name type="scientific">Schizophyllum amplum</name>
    <dbReference type="NCBI Taxonomy" id="97359"/>
    <lineage>
        <taxon>Eukaryota</taxon>
        <taxon>Fungi</taxon>
        <taxon>Dikarya</taxon>
        <taxon>Basidiomycota</taxon>
        <taxon>Agaricomycotina</taxon>
        <taxon>Agaricomycetes</taxon>
        <taxon>Agaricomycetidae</taxon>
        <taxon>Agaricales</taxon>
        <taxon>Schizophyllaceae</taxon>
        <taxon>Schizophyllum</taxon>
    </lineage>
</organism>
<evidence type="ECO:0000256" key="3">
    <source>
        <dbReference type="ARBA" id="ARBA00023242"/>
    </source>
</evidence>
<keyword evidence="6" id="KW-1185">Reference proteome</keyword>
<keyword evidence="3" id="KW-0539">Nucleus</keyword>
<dbReference type="PANTHER" id="PTHR22793:SF12">
    <property type="entry name" value="MYOCARDIN-RELATED TRANSCRIPTION FACTOR, ISOFORM H"/>
    <property type="match status" value="1"/>
</dbReference>
<proteinExistence type="predicted"/>
<dbReference type="Pfam" id="PF02755">
    <property type="entry name" value="RPEL"/>
    <property type="match status" value="2"/>
</dbReference>
<dbReference type="Gene3D" id="6.10.150.10">
    <property type="match status" value="1"/>
</dbReference>
<dbReference type="PANTHER" id="PTHR22793">
    <property type="entry name" value="MYOCARDIN-RELATED TRANSCRIPTION FACTOR-RELATED"/>
    <property type="match status" value="1"/>
</dbReference>
<gene>
    <name evidence="5" type="ORF">BD626DRAFT_393348</name>
</gene>
<protein>
    <submittedName>
        <fullName evidence="5">Uncharacterized protein</fullName>
    </submittedName>
</protein>
<accession>A0A550CXY5</accession>
<dbReference type="Proteomes" id="UP000320762">
    <property type="component" value="Unassembled WGS sequence"/>
</dbReference>
<evidence type="ECO:0000256" key="1">
    <source>
        <dbReference type="ARBA" id="ARBA00004123"/>
    </source>
</evidence>
<evidence type="ECO:0000313" key="5">
    <source>
        <dbReference type="EMBL" id="TRM69660.1"/>
    </source>
</evidence>
<evidence type="ECO:0000256" key="4">
    <source>
        <dbReference type="PROSITE-ProRule" id="PRU00401"/>
    </source>
</evidence>
<evidence type="ECO:0000313" key="6">
    <source>
        <dbReference type="Proteomes" id="UP000320762"/>
    </source>
</evidence>
<comment type="caution">
    <text evidence="5">The sequence shown here is derived from an EMBL/GenBank/DDBJ whole genome shotgun (WGS) entry which is preliminary data.</text>
</comment>
<dbReference type="PROSITE" id="PS51073">
    <property type="entry name" value="RPEL"/>
    <property type="match status" value="1"/>
</dbReference>
<dbReference type="InterPro" id="IPR043451">
    <property type="entry name" value="Myocardin-like"/>
</dbReference>
<dbReference type="GO" id="GO:0003713">
    <property type="term" value="F:transcription coactivator activity"/>
    <property type="evidence" value="ECO:0007669"/>
    <property type="project" value="TreeGrafter"/>
</dbReference>
<dbReference type="InterPro" id="IPR004018">
    <property type="entry name" value="RPEL_repeat"/>
</dbReference>
<dbReference type="GO" id="GO:0045944">
    <property type="term" value="P:positive regulation of transcription by RNA polymerase II"/>
    <property type="evidence" value="ECO:0007669"/>
    <property type="project" value="TreeGrafter"/>
</dbReference>
<dbReference type="AlphaFoldDB" id="A0A550CXY5"/>
<dbReference type="EMBL" id="VDMD01000001">
    <property type="protein sequence ID" value="TRM69660.1"/>
    <property type="molecule type" value="Genomic_DNA"/>
</dbReference>
<feature type="non-terminal residue" evidence="5">
    <location>
        <position position="1"/>
    </location>
</feature>
<comment type="subcellular location">
    <subcellularLocation>
        <location evidence="1">Nucleus</location>
    </subcellularLocation>
</comment>